<dbReference type="Pfam" id="PF00017">
    <property type="entry name" value="SH2"/>
    <property type="match status" value="1"/>
</dbReference>
<evidence type="ECO:0000313" key="7">
    <source>
        <dbReference type="EMBL" id="CAG5099337.1"/>
    </source>
</evidence>
<dbReference type="InterPro" id="IPR011993">
    <property type="entry name" value="PH-like_dom_sf"/>
</dbReference>
<comment type="subcellular location">
    <subcellularLocation>
        <location evidence="1">Cell junction</location>
        <location evidence="1">Focal adhesion</location>
    </subcellularLocation>
</comment>
<keyword evidence="8" id="KW-1185">Reference proteome</keyword>
<sequence length="377" mass="42159">MSFVGNIHSSTPPPPPAYPGNGNANRTASHSSQLITENESGKEAKPTEQKFQSEELKSSQSHFTAGRQHTSIYHQVSPRRHSSSSFSRDNFSLTMPSTSGQTVEASSSSYRTPESFWYKPTMSRDEAIKLLKGSDRKAGDFLVRDSKTYSGNFGLVVRVDRHQVPQSVFDNLRPDQDPESELVRHFLIESVKEKGVRISGDDRREPFFPSLAALIHQHGEDRSESQTSGKIVVDGGTRPPADVFCTFFLHETDTEMLTGRAAMERCMAEYLSLRENVKCPVHLKITSEGVTVTDSQRLKFFRKHFPAETVSFCDFDPHSRVHQSGKVFGLVAKKPNNNSCILFTEKDLKKAPAGAIIESINKIMTRPRINDINSYSS</sequence>
<proteinExistence type="inferred from homology"/>
<dbReference type="SMART" id="SM00252">
    <property type="entry name" value="SH2"/>
    <property type="match status" value="1"/>
</dbReference>
<evidence type="ECO:0000256" key="5">
    <source>
        <dbReference type="SAM" id="MobiDB-lite"/>
    </source>
</evidence>
<dbReference type="PANTHER" id="PTHR45734">
    <property type="entry name" value="TENSIN"/>
    <property type="match status" value="1"/>
</dbReference>
<dbReference type="SUPFAM" id="SSF50729">
    <property type="entry name" value="PH domain-like"/>
    <property type="match status" value="1"/>
</dbReference>
<evidence type="ECO:0000256" key="2">
    <source>
        <dbReference type="ARBA" id="ARBA00007881"/>
    </source>
</evidence>
<protein>
    <submittedName>
        <fullName evidence="7">Oidioi.mRNA.OKI2018_I69.XSR.g16459.t1.cds</fullName>
    </submittedName>
</protein>
<evidence type="ECO:0000256" key="4">
    <source>
        <dbReference type="PROSITE-ProRule" id="PRU00191"/>
    </source>
</evidence>
<name>A0ABN7SI11_OIKDI</name>
<dbReference type="InterPro" id="IPR000980">
    <property type="entry name" value="SH2"/>
</dbReference>
<dbReference type="PRINTS" id="PR00401">
    <property type="entry name" value="SH2DOMAIN"/>
</dbReference>
<feature type="compositionally biased region" description="Polar residues" evidence="5">
    <location>
        <begin position="89"/>
        <end position="106"/>
    </location>
</feature>
<feature type="compositionally biased region" description="Basic and acidic residues" evidence="5">
    <location>
        <begin position="39"/>
        <end position="57"/>
    </location>
</feature>
<feature type="compositionally biased region" description="Polar residues" evidence="5">
    <location>
        <begin position="58"/>
        <end position="74"/>
    </location>
</feature>
<reference evidence="7 8" key="1">
    <citation type="submission" date="2021-04" db="EMBL/GenBank/DDBJ databases">
        <authorList>
            <person name="Bliznina A."/>
        </authorList>
    </citation>
    <scope>NUCLEOTIDE SEQUENCE [LARGE SCALE GENOMIC DNA]</scope>
</reference>
<dbReference type="Gene3D" id="3.30.505.10">
    <property type="entry name" value="SH2 domain"/>
    <property type="match status" value="1"/>
</dbReference>
<dbReference type="Proteomes" id="UP001158576">
    <property type="component" value="Chromosome XSR"/>
</dbReference>
<feature type="domain" description="SH2" evidence="6">
    <location>
        <begin position="117"/>
        <end position="218"/>
    </location>
</feature>
<dbReference type="Gene3D" id="2.30.29.30">
    <property type="entry name" value="Pleckstrin-homology domain (PH domain)/Phosphotyrosine-binding domain (PTB)"/>
    <property type="match status" value="1"/>
</dbReference>
<dbReference type="InterPro" id="IPR006020">
    <property type="entry name" value="PTB/PI_dom"/>
</dbReference>
<organism evidence="7 8">
    <name type="scientific">Oikopleura dioica</name>
    <name type="common">Tunicate</name>
    <dbReference type="NCBI Taxonomy" id="34765"/>
    <lineage>
        <taxon>Eukaryota</taxon>
        <taxon>Metazoa</taxon>
        <taxon>Chordata</taxon>
        <taxon>Tunicata</taxon>
        <taxon>Appendicularia</taxon>
        <taxon>Copelata</taxon>
        <taxon>Oikopleuridae</taxon>
        <taxon>Oikopleura</taxon>
    </lineage>
</organism>
<dbReference type="InterPro" id="IPR036860">
    <property type="entry name" value="SH2_dom_sf"/>
</dbReference>
<dbReference type="InterPro" id="IPR013625">
    <property type="entry name" value="PTB"/>
</dbReference>
<gene>
    <name evidence="7" type="ORF">OKIOD_LOCUS8017</name>
</gene>
<accession>A0ABN7SI11</accession>
<evidence type="ECO:0000313" key="8">
    <source>
        <dbReference type="Proteomes" id="UP001158576"/>
    </source>
</evidence>
<dbReference type="PROSITE" id="PS50001">
    <property type="entry name" value="SH2"/>
    <property type="match status" value="1"/>
</dbReference>
<dbReference type="PANTHER" id="PTHR45734:SF10">
    <property type="entry name" value="BLISTERY, ISOFORM A"/>
    <property type="match status" value="1"/>
</dbReference>
<dbReference type="Pfam" id="PF08416">
    <property type="entry name" value="PTB"/>
    <property type="match status" value="1"/>
</dbReference>
<comment type="similarity">
    <text evidence="2">Belongs to the PTEN phosphatase protein family.</text>
</comment>
<keyword evidence="3 4" id="KW-0727">SH2 domain</keyword>
<evidence type="ECO:0000259" key="6">
    <source>
        <dbReference type="PROSITE" id="PS50001"/>
    </source>
</evidence>
<dbReference type="InterPro" id="IPR051484">
    <property type="entry name" value="Tensin_PTEN_phosphatase"/>
</dbReference>
<dbReference type="SMART" id="SM00462">
    <property type="entry name" value="PTB"/>
    <property type="match status" value="1"/>
</dbReference>
<dbReference type="EMBL" id="OU015569">
    <property type="protein sequence ID" value="CAG5099337.1"/>
    <property type="molecule type" value="Genomic_DNA"/>
</dbReference>
<feature type="compositionally biased region" description="Polar residues" evidence="5">
    <location>
        <begin position="26"/>
        <end position="38"/>
    </location>
</feature>
<evidence type="ECO:0000256" key="1">
    <source>
        <dbReference type="ARBA" id="ARBA00004246"/>
    </source>
</evidence>
<feature type="region of interest" description="Disordered" evidence="5">
    <location>
        <begin position="1"/>
        <end position="106"/>
    </location>
</feature>
<evidence type="ECO:0000256" key="3">
    <source>
        <dbReference type="ARBA" id="ARBA00022999"/>
    </source>
</evidence>
<dbReference type="SUPFAM" id="SSF55550">
    <property type="entry name" value="SH2 domain"/>
    <property type="match status" value="1"/>
</dbReference>